<proteinExistence type="predicted"/>
<dbReference type="EMBL" id="CP028811">
    <property type="protein sequence ID" value="AWA31018.1"/>
    <property type="molecule type" value="Genomic_DNA"/>
</dbReference>
<keyword evidence="2" id="KW-1185">Reference proteome</keyword>
<reference evidence="1 2" key="1">
    <citation type="submission" date="2018-04" db="EMBL/GenBank/DDBJ databases">
        <title>Genome sequencing of Flavobacterium sp. HYN0048.</title>
        <authorList>
            <person name="Yi H."/>
            <person name="Baek C."/>
        </authorList>
    </citation>
    <scope>NUCLEOTIDE SEQUENCE [LARGE SCALE GENOMIC DNA]</scope>
    <source>
        <strain evidence="1 2">HYN0048</strain>
    </source>
</reference>
<dbReference type="KEGG" id="fmg:HYN48_13515"/>
<evidence type="ECO:0000313" key="2">
    <source>
        <dbReference type="Proteomes" id="UP000244193"/>
    </source>
</evidence>
<sequence>MELIRKITEILSRIGQRDKLTENFIFPYSSDPKIKREQIWNNLQKGLLFEDNQTFIPWQTPYNYVRKFEIKRHDSGDRTNWYLGKRKILDGYEGHFEVMKWCWYSWRKPIKEISENIGHDLEGMKNFRFLETHITNLLGEPIKKELEKFGSLDIGEVIWRNKNVTIRLIGIEIFNCRYQFKIGINEKE</sequence>
<dbReference type="RefSeq" id="WP_108372583.1">
    <property type="nucleotide sequence ID" value="NZ_CP028811.1"/>
</dbReference>
<dbReference type="AlphaFoldDB" id="A0A2S0RIH2"/>
<accession>A0A2S0RIH2</accession>
<protein>
    <submittedName>
        <fullName evidence="1">Uncharacterized protein</fullName>
    </submittedName>
</protein>
<dbReference type="OrthoDB" id="176168at2"/>
<organism evidence="1 2">
    <name type="scientific">Flavobacterium magnum</name>
    <dbReference type="NCBI Taxonomy" id="2162713"/>
    <lineage>
        <taxon>Bacteria</taxon>
        <taxon>Pseudomonadati</taxon>
        <taxon>Bacteroidota</taxon>
        <taxon>Flavobacteriia</taxon>
        <taxon>Flavobacteriales</taxon>
        <taxon>Flavobacteriaceae</taxon>
        <taxon>Flavobacterium</taxon>
    </lineage>
</organism>
<name>A0A2S0RIH2_9FLAO</name>
<gene>
    <name evidence="1" type="ORF">HYN48_13515</name>
</gene>
<dbReference type="Proteomes" id="UP000244193">
    <property type="component" value="Chromosome"/>
</dbReference>
<evidence type="ECO:0000313" key="1">
    <source>
        <dbReference type="EMBL" id="AWA31018.1"/>
    </source>
</evidence>